<organism evidence="1 2">
    <name type="scientific">Ichthyenterobacterium magnum</name>
    <dbReference type="NCBI Taxonomy" id="1230530"/>
    <lineage>
        <taxon>Bacteria</taxon>
        <taxon>Pseudomonadati</taxon>
        <taxon>Bacteroidota</taxon>
        <taxon>Flavobacteriia</taxon>
        <taxon>Flavobacteriales</taxon>
        <taxon>Flavobacteriaceae</taxon>
        <taxon>Ichthyenterobacterium</taxon>
    </lineage>
</organism>
<accession>A0A420DLK5</accession>
<proteinExistence type="predicted"/>
<dbReference type="EMBL" id="RAQJ01000002">
    <property type="protein sequence ID" value="RKE95123.1"/>
    <property type="molecule type" value="Genomic_DNA"/>
</dbReference>
<dbReference type="RefSeq" id="WP_120200453.1">
    <property type="nucleotide sequence ID" value="NZ_RAQJ01000002.1"/>
</dbReference>
<dbReference type="Proteomes" id="UP000284892">
    <property type="component" value="Unassembled WGS sequence"/>
</dbReference>
<dbReference type="AlphaFoldDB" id="A0A420DLK5"/>
<keyword evidence="2" id="KW-1185">Reference proteome</keyword>
<gene>
    <name evidence="1" type="ORF">BXY80_1308</name>
</gene>
<protein>
    <submittedName>
        <fullName evidence="1">Uncharacterized protein</fullName>
    </submittedName>
</protein>
<evidence type="ECO:0000313" key="1">
    <source>
        <dbReference type="EMBL" id="RKE95123.1"/>
    </source>
</evidence>
<dbReference type="OrthoDB" id="1435237at2"/>
<sequence length="138" mass="16264">MKKPLLFLLTLSFFVFTSCDDIIDCIINVRPELPDKTFEIGYVNEFYYQDIRAEIKNEPRDDDYAYYFDDITNLPDGLEMFVDHRTIYIEGIPQTSGSYTFTVYLYVDPPVYYDYDTDTYEDSLCSDSTSKTYTIIIN</sequence>
<reference evidence="1 2" key="1">
    <citation type="submission" date="2018-09" db="EMBL/GenBank/DDBJ databases">
        <title>Genomic Encyclopedia of Archaeal and Bacterial Type Strains, Phase II (KMG-II): from individual species to whole genera.</title>
        <authorList>
            <person name="Goeker M."/>
        </authorList>
    </citation>
    <scope>NUCLEOTIDE SEQUENCE [LARGE SCALE GENOMIC DNA]</scope>
    <source>
        <strain evidence="1 2">DSM 26283</strain>
    </source>
</reference>
<name>A0A420DLK5_9FLAO</name>
<evidence type="ECO:0000313" key="2">
    <source>
        <dbReference type="Proteomes" id="UP000284892"/>
    </source>
</evidence>
<dbReference type="Gene3D" id="2.60.40.10">
    <property type="entry name" value="Immunoglobulins"/>
    <property type="match status" value="1"/>
</dbReference>
<dbReference type="InterPro" id="IPR013783">
    <property type="entry name" value="Ig-like_fold"/>
</dbReference>
<comment type="caution">
    <text evidence="1">The sequence shown here is derived from an EMBL/GenBank/DDBJ whole genome shotgun (WGS) entry which is preliminary data.</text>
</comment>
<dbReference type="PROSITE" id="PS51257">
    <property type="entry name" value="PROKAR_LIPOPROTEIN"/>
    <property type="match status" value="1"/>
</dbReference>